<dbReference type="EMBL" id="CP001841">
    <property type="protein sequence ID" value="AEF80885.1"/>
    <property type="molecule type" value="Genomic_DNA"/>
</dbReference>
<dbReference type="STRING" id="545695.TREAZ_0326"/>
<evidence type="ECO:0000313" key="1">
    <source>
        <dbReference type="EMBL" id="AEF80885.1"/>
    </source>
</evidence>
<dbReference type="HOGENOM" id="CLU_131004_0_0_12"/>
<gene>
    <name evidence="1" type="ordered locus">TREAZ_0326</name>
</gene>
<evidence type="ECO:0008006" key="3">
    <source>
        <dbReference type="Google" id="ProtNLM"/>
    </source>
</evidence>
<sequence length="167" mass="18961">MKKQWDYGRCVSVLGQEIALFKKISAVQDSVRQAVLAREWADFDWKMAEINQLGMEFSSLEQERAGLFACLIGEKAQNQEETAFYALVARLPEDERRELSGLYRTLKMEAIKTRAMNEAFLNYLGEAKTMAAAYLEAVYPARGGKLYTSKGAEASKDLKSMVFNRHI</sequence>
<dbReference type="eggNOG" id="ENOG502ZGNJ">
    <property type="taxonomic scope" value="Bacteria"/>
</dbReference>
<organism evidence="1 2">
    <name type="scientific">Leadbettera azotonutricia (strain ATCC BAA-888 / DSM 13862 / ZAS-9)</name>
    <name type="common">Treponema azotonutricium</name>
    <dbReference type="NCBI Taxonomy" id="545695"/>
    <lineage>
        <taxon>Bacteria</taxon>
        <taxon>Pseudomonadati</taxon>
        <taxon>Spirochaetota</taxon>
        <taxon>Spirochaetia</taxon>
        <taxon>Spirochaetales</taxon>
        <taxon>Breznakiellaceae</taxon>
        <taxon>Leadbettera</taxon>
    </lineage>
</organism>
<reference evidence="1 2" key="2">
    <citation type="journal article" date="2011" name="ISME J.">
        <title>RNA-seq reveals cooperative metabolic interactions between two termite-gut spirochete species in co-culture.</title>
        <authorList>
            <person name="Rosenthal A.Z."/>
            <person name="Matson E.G."/>
            <person name="Eldar A."/>
            <person name="Leadbetter J.R."/>
        </authorList>
    </citation>
    <scope>NUCLEOTIDE SEQUENCE [LARGE SCALE GENOMIC DNA]</scope>
    <source>
        <strain evidence="2">ATCC BAA-888 / DSM 13862 / ZAS-9</strain>
    </source>
</reference>
<protein>
    <recommendedName>
        <fullName evidence="3">Flagellar protein FlgN</fullName>
    </recommendedName>
</protein>
<dbReference type="RefSeq" id="WP_015711614.1">
    <property type="nucleotide sequence ID" value="NC_015577.1"/>
</dbReference>
<name>F5YDK0_LEAAZ</name>
<proteinExistence type="predicted"/>
<dbReference type="OrthoDB" id="370280at2"/>
<evidence type="ECO:0000313" key="2">
    <source>
        <dbReference type="Proteomes" id="UP000009222"/>
    </source>
</evidence>
<dbReference type="Proteomes" id="UP000009222">
    <property type="component" value="Chromosome"/>
</dbReference>
<keyword evidence="2" id="KW-1185">Reference proteome</keyword>
<dbReference type="AlphaFoldDB" id="F5YDK0"/>
<dbReference type="KEGG" id="taz:TREAZ_0326"/>
<dbReference type="InParanoid" id="F5YDK0"/>
<accession>F5YDK0</accession>
<reference evidence="2" key="1">
    <citation type="submission" date="2009-12" db="EMBL/GenBank/DDBJ databases">
        <title>Complete sequence of Treponema azotonutricium strain ZAS-9.</title>
        <authorList>
            <person name="Tetu S.G."/>
            <person name="Matson E."/>
            <person name="Ren Q."/>
            <person name="Seshadri R."/>
            <person name="Elbourne L."/>
            <person name="Hassan K.A."/>
            <person name="Durkin A."/>
            <person name="Radune D."/>
            <person name="Mohamoud Y."/>
            <person name="Shay R."/>
            <person name="Jin S."/>
            <person name="Zhang X."/>
            <person name="Lucey K."/>
            <person name="Ballor N.R."/>
            <person name="Ottesen E."/>
            <person name="Rosenthal R."/>
            <person name="Allen A."/>
            <person name="Leadbetter J.R."/>
            <person name="Paulsen I.T."/>
        </authorList>
    </citation>
    <scope>NUCLEOTIDE SEQUENCE [LARGE SCALE GENOMIC DNA]</scope>
    <source>
        <strain evidence="2">ATCC BAA-888 / DSM 13862 / ZAS-9</strain>
    </source>
</reference>